<evidence type="ECO:0000313" key="5">
    <source>
        <dbReference type="Proteomes" id="UP001054889"/>
    </source>
</evidence>
<name>A0AAV5E7Y6_ELECO</name>
<evidence type="ECO:0000256" key="1">
    <source>
        <dbReference type="SAM" id="MobiDB-lite"/>
    </source>
</evidence>
<evidence type="ECO:0000259" key="3">
    <source>
        <dbReference type="Pfam" id="PF24577"/>
    </source>
</evidence>
<feature type="domain" description="RNA-dependent RNA polymerase 6-like second" evidence="3">
    <location>
        <begin position="118"/>
        <end position="188"/>
    </location>
</feature>
<feature type="domain" description="RNA-dependent RNA polymerase 6-like RNA-binding" evidence="2">
    <location>
        <begin position="47"/>
        <end position="91"/>
    </location>
</feature>
<feature type="domain" description="RNA-dependent RNA polymerase 6-like RNA-binding" evidence="2">
    <location>
        <begin position="12"/>
        <end position="45"/>
    </location>
</feature>
<dbReference type="InterPro" id="IPR057298">
    <property type="entry name" value="RDR6-like_RBD"/>
</dbReference>
<comment type="caution">
    <text evidence="4">The sequence shown here is derived from an EMBL/GenBank/DDBJ whole genome shotgun (WGS) entry which is preliminary data.</text>
</comment>
<proteinExistence type="predicted"/>
<evidence type="ECO:0008006" key="6">
    <source>
        <dbReference type="Google" id="ProtNLM"/>
    </source>
</evidence>
<keyword evidence="5" id="KW-1185">Reference proteome</keyword>
<dbReference type="AlphaFoldDB" id="A0AAV5E7Y6"/>
<organism evidence="4 5">
    <name type="scientific">Eleusine coracana subsp. coracana</name>
    <dbReference type="NCBI Taxonomy" id="191504"/>
    <lineage>
        <taxon>Eukaryota</taxon>
        <taxon>Viridiplantae</taxon>
        <taxon>Streptophyta</taxon>
        <taxon>Embryophyta</taxon>
        <taxon>Tracheophyta</taxon>
        <taxon>Spermatophyta</taxon>
        <taxon>Magnoliopsida</taxon>
        <taxon>Liliopsida</taxon>
        <taxon>Poales</taxon>
        <taxon>Poaceae</taxon>
        <taxon>PACMAD clade</taxon>
        <taxon>Chloridoideae</taxon>
        <taxon>Cynodonteae</taxon>
        <taxon>Eleusininae</taxon>
        <taxon>Eleusine</taxon>
    </lineage>
</organism>
<dbReference type="EMBL" id="BQKI01000073">
    <property type="protein sequence ID" value="GJN18725.1"/>
    <property type="molecule type" value="Genomic_DNA"/>
</dbReference>
<accession>A0AAV5E7Y6</accession>
<dbReference type="InterPro" id="IPR057297">
    <property type="entry name" value="RDR6-like_2nd"/>
</dbReference>
<dbReference type="Pfam" id="PF24577">
    <property type="entry name" value="RDR6_2nd"/>
    <property type="match status" value="1"/>
</dbReference>
<reference evidence="4" key="1">
    <citation type="journal article" date="2018" name="DNA Res.">
        <title>Multiple hybrid de novo genome assembly of finger millet, an orphan allotetraploid crop.</title>
        <authorList>
            <person name="Hatakeyama M."/>
            <person name="Aluri S."/>
            <person name="Balachadran M.T."/>
            <person name="Sivarajan S.R."/>
            <person name="Patrignani A."/>
            <person name="Gruter S."/>
            <person name="Poveda L."/>
            <person name="Shimizu-Inatsugi R."/>
            <person name="Baeten J."/>
            <person name="Francoijs K.J."/>
            <person name="Nataraja K.N."/>
            <person name="Reddy Y.A.N."/>
            <person name="Phadnis S."/>
            <person name="Ravikumar R.L."/>
            <person name="Schlapbach R."/>
            <person name="Sreeman S.M."/>
            <person name="Shimizu K.K."/>
        </authorList>
    </citation>
    <scope>NUCLEOTIDE SEQUENCE</scope>
</reference>
<dbReference type="Proteomes" id="UP001054889">
    <property type="component" value="Unassembled WGS sequence"/>
</dbReference>
<evidence type="ECO:0000313" key="4">
    <source>
        <dbReference type="EMBL" id="GJN18725.1"/>
    </source>
</evidence>
<protein>
    <recommendedName>
        <fullName evidence="6">RRM domain-containing protein</fullName>
    </recommendedName>
</protein>
<gene>
    <name evidence="4" type="primary">gb05918</name>
    <name evidence="4" type="ORF">PR202_gb05918</name>
</gene>
<evidence type="ECO:0000259" key="2">
    <source>
        <dbReference type="Pfam" id="PF24572"/>
    </source>
</evidence>
<sequence length="239" mass="26302">MGSLPRGASAPSPGDLVTTQVSLGGFDATVSARDLADFLEFEAGQATAPPPYDRVPPHAFVHFARPEAARRAADAAGRSELLLARKPLRAASAPESSLRASRRRQTAPFRSPSTLSTDCCRFVFARDTAFAFPGFRGVVVMRCDVKLEFPVRDIAEVRVFRTDCSLLIRLWAAPLVFYRTADDDIYESGAVRPPRRRRPMDTDYRHHPERRNRAVRGVQSLILAAILAKDGTGSKVHEG</sequence>
<feature type="region of interest" description="Disordered" evidence="1">
    <location>
        <begin position="93"/>
        <end position="114"/>
    </location>
</feature>
<dbReference type="Pfam" id="PF24572">
    <property type="entry name" value="RBD_RDR6"/>
    <property type="match status" value="2"/>
</dbReference>
<reference evidence="4" key="2">
    <citation type="submission" date="2021-12" db="EMBL/GenBank/DDBJ databases">
        <title>Resequencing data analysis of finger millet.</title>
        <authorList>
            <person name="Hatakeyama M."/>
            <person name="Aluri S."/>
            <person name="Balachadran M.T."/>
            <person name="Sivarajan S.R."/>
            <person name="Poveda L."/>
            <person name="Shimizu-Inatsugi R."/>
            <person name="Schlapbach R."/>
            <person name="Sreeman S.M."/>
            <person name="Shimizu K.K."/>
        </authorList>
    </citation>
    <scope>NUCLEOTIDE SEQUENCE</scope>
</reference>